<dbReference type="Gene3D" id="3.90.176.10">
    <property type="entry name" value="Toxin ADP-ribosyltransferase, Chain A, domain 1"/>
    <property type="match status" value="1"/>
</dbReference>
<evidence type="ECO:0000313" key="1">
    <source>
        <dbReference type="EMBL" id="SDD08403.1"/>
    </source>
</evidence>
<dbReference type="EMBL" id="FMYG01000014">
    <property type="protein sequence ID" value="SDD08403.1"/>
    <property type="molecule type" value="Genomic_DNA"/>
</dbReference>
<gene>
    <name evidence="1" type="ORF">SAMN05216418_0220</name>
</gene>
<sequence length="173" mass="18200">MSDNSGLTNALAALPVYRGLCWRGFPREITAPIPLDSVLPATRDVRLATGNFEGVGAIVIVSSTARDVALLSASPQDGEVAFLPGTTLIPLGPRRDLSGLSLQVLGESVPASEQFIPTDDVLQETIQQARARGPATLERAARFGVATAHRMTMAHRQGASGGGVRVSCFYPSM</sequence>
<dbReference type="OrthoDB" id="5084145at2"/>
<evidence type="ECO:0000313" key="2">
    <source>
        <dbReference type="Proteomes" id="UP000183203"/>
    </source>
</evidence>
<protein>
    <submittedName>
        <fullName evidence="1">Uncharacterized protein</fullName>
    </submittedName>
</protein>
<dbReference type="AlphaFoldDB" id="A0A1G6RVE2"/>
<accession>A0A1G6RVE2</accession>
<dbReference type="STRING" id="993073.AS029_16700"/>
<proteinExistence type="predicted"/>
<name>A0A1G6RVE2_9MICO</name>
<organism evidence="1 2">
    <name type="scientific">Microbacterium enclense</name>
    <dbReference type="NCBI Taxonomy" id="993073"/>
    <lineage>
        <taxon>Bacteria</taxon>
        <taxon>Bacillati</taxon>
        <taxon>Actinomycetota</taxon>
        <taxon>Actinomycetes</taxon>
        <taxon>Micrococcales</taxon>
        <taxon>Microbacteriaceae</taxon>
        <taxon>Microbacterium</taxon>
    </lineage>
</organism>
<reference evidence="1 2" key="1">
    <citation type="submission" date="2016-09" db="EMBL/GenBank/DDBJ databases">
        <authorList>
            <person name="Capua I."/>
            <person name="De Benedictis P."/>
            <person name="Joannis T."/>
            <person name="Lombin L.H."/>
            <person name="Cattoli G."/>
        </authorList>
    </citation>
    <scope>NUCLEOTIDE SEQUENCE [LARGE SCALE GENOMIC DNA]</scope>
    <source>
        <strain evidence="1 2">NIO-1002</strain>
    </source>
</reference>
<dbReference type="Proteomes" id="UP000183203">
    <property type="component" value="Unassembled WGS sequence"/>
</dbReference>